<reference evidence="1" key="2">
    <citation type="journal article" date="2019" name="Genome Biol. Evol.">
        <title>Day and night: Metabolic profiles and evolutionary relationships of six axenic non-marine cyanobacteria.</title>
        <authorList>
            <person name="Will S.E."/>
            <person name="Henke P."/>
            <person name="Boedeker C."/>
            <person name="Huang S."/>
            <person name="Brinkmann H."/>
            <person name="Rohde M."/>
            <person name="Jarek M."/>
            <person name="Friedl T."/>
            <person name="Seufert S."/>
            <person name="Schumacher M."/>
            <person name="Overmann J."/>
            <person name="Neumann-Schaal M."/>
            <person name="Petersen J."/>
        </authorList>
    </citation>
    <scope>NUCLEOTIDE SEQUENCE [LARGE SCALE GENOMIC DNA]</scope>
    <source>
        <strain evidence="1">PCC 7102</strain>
    </source>
</reference>
<evidence type="ECO:0000313" key="2">
    <source>
        <dbReference type="Proteomes" id="UP000271624"/>
    </source>
</evidence>
<protein>
    <submittedName>
        <fullName evidence="1">Uncharacterized protein</fullName>
    </submittedName>
</protein>
<dbReference type="AlphaFoldDB" id="A0A3S1CKN8"/>
<organism evidence="1 2">
    <name type="scientific">Dulcicalothrix desertica PCC 7102</name>
    <dbReference type="NCBI Taxonomy" id="232991"/>
    <lineage>
        <taxon>Bacteria</taxon>
        <taxon>Bacillati</taxon>
        <taxon>Cyanobacteriota</taxon>
        <taxon>Cyanophyceae</taxon>
        <taxon>Nostocales</taxon>
        <taxon>Calotrichaceae</taxon>
        <taxon>Dulcicalothrix</taxon>
    </lineage>
</organism>
<keyword evidence="2" id="KW-1185">Reference proteome</keyword>
<gene>
    <name evidence="1" type="ORF">DSM106972_000950</name>
</gene>
<evidence type="ECO:0000313" key="1">
    <source>
        <dbReference type="EMBL" id="RUT09601.1"/>
    </source>
</evidence>
<accession>A0A3S1CKN8</accession>
<dbReference type="EMBL" id="RSCL01000001">
    <property type="protein sequence ID" value="RUT09601.1"/>
    <property type="molecule type" value="Genomic_DNA"/>
</dbReference>
<name>A0A3S1CKN8_9CYAN</name>
<dbReference type="Proteomes" id="UP000271624">
    <property type="component" value="Unassembled WGS sequence"/>
</dbReference>
<sequence>MLLAQAWLFPATINILITMLDSETIVRPVYYRIIERRGKIWAFKEGQPFVNWFNAPNLEMEDLFSLFDTSMENIAAELRRHFGGQQGYYIANILDKKYYYCGTEWNDVKTKFRELGIGRPDPAGS</sequence>
<reference evidence="1" key="1">
    <citation type="submission" date="2018-12" db="EMBL/GenBank/DDBJ databases">
        <authorList>
            <person name="Will S."/>
            <person name="Neumann-Schaal M."/>
            <person name="Henke P."/>
        </authorList>
    </citation>
    <scope>NUCLEOTIDE SEQUENCE</scope>
    <source>
        <strain evidence="1">PCC 7102</strain>
    </source>
</reference>
<proteinExistence type="predicted"/>
<comment type="caution">
    <text evidence="1">The sequence shown here is derived from an EMBL/GenBank/DDBJ whole genome shotgun (WGS) entry which is preliminary data.</text>
</comment>